<dbReference type="EMBL" id="BJXC01000027">
    <property type="protein sequence ID" value="GEM53292.1"/>
    <property type="molecule type" value="Genomic_DNA"/>
</dbReference>
<dbReference type="PROSITE" id="PS51257">
    <property type="entry name" value="PROKAR_LIPOPROTEIN"/>
    <property type="match status" value="1"/>
</dbReference>
<protein>
    <recommendedName>
        <fullName evidence="1">DUF2314 domain-containing protein</fullName>
    </recommendedName>
</protein>
<keyword evidence="3" id="KW-1185">Reference proteome</keyword>
<accession>A0A511NKF9</accession>
<dbReference type="AlphaFoldDB" id="A0A511NKF9"/>
<dbReference type="Pfam" id="PF10077">
    <property type="entry name" value="DUF2314"/>
    <property type="match status" value="1"/>
</dbReference>
<evidence type="ECO:0000259" key="1">
    <source>
        <dbReference type="Pfam" id="PF10077"/>
    </source>
</evidence>
<gene>
    <name evidence="2" type="ORF">EB1_30820</name>
</gene>
<evidence type="ECO:0000313" key="3">
    <source>
        <dbReference type="Proteomes" id="UP000321245"/>
    </source>
</evidence>
<comment type="caution">
    <text evidence="2">The sequence shown here is derived from an EMBL/GenBank/DDBJ whole genome shotgun (WGS) entry which is preliminary data.</text>
</comment>
<proteinExistence type="predicted"/>
<reference evidence="2 3" key="1">
    <citation type="submission" date="2019-07" db="EMBL/GenBank/DDBJ databases">
        <title>Whole genome shotgun sequence of Empedobacter brevis NBRC 14943.</title>
        <authorList>
            <person name="Hosoyama A."/>
            <person name="Uohara A."/>
            <person name="Ohji S."/>
            <person name="Ichikawa N."/>
        </authorList>
    </citation>
    <scope>NUCLEOTIDE SEQUENCE [LARGE SCALE GENOMIC DNA]</scope>
    <source>
        <strain evidence="2 3">NBRC 14943</strain>
    </source>
</reference>
<dbReference type="OrthoDB" id="884440at2"/>
<sequence length="168" mass="19313">MKYTFLAIAFATLLSSCGKKTEDAGVNAYKGLDKQKQEHKDLDSIGKEAQQTFDDFKLALSMKDTTTTNFMIQQKYQIPKSELKEGIWVSDIVNDNDTFKGIVNSTPQYIKELKVGDTITIDPNKIGDWMYYKGDKMIGGFTIKYLRSKLDDKQRAEFDKQYKVKFED</sequence>
<dbReference type="STRING" id="1218108.GCA_000382425_03497"/>
<dbReference type="RefSeq" id="WP_019976967.1">
    <property type="nucleotide sequence ID" value="NZ_BJXC01000027.1"/>
</dbReference>
<feature type="domain" description="DUF2314" evidence="1">
    <location>
        <begin position="47"/>
        <end position="164"/>
    </location>
</feature>
<dbReference type="InterPro" id="IPR018756">
    <property type="entry name" value="DUF2314"/>
</dbReference>
<dbReference type="GeneID" id="84651517"/>
<organism evidence="2 3">
    <name type="scientific">Empedobacter brevis NBRC 14943 = ATCC 43319</name>
    <dbReference type="NCBI Taxonomy" id="1218108"/>
    <lineage>
        <taxon>Bacteria</taxon>
        <taxon>Pseudomonadati</taxon>
        <taxon>Bacteroidota</taxon>
        <taxon>Flavobacteriia</taxon>
        <taxon>Flavobacteriales</taxon>
        <taxon>Weeksellaceae</taxon>
        <taxon>Empedobacter</taxon>
    </lineage>
</organism>
<dbReference type="Proteomes" id="UP000321245">
    <property type="component" value="Unassembled WGS sequence"/>
</dbReference>
<evidence type="ECO:0000313" key="2">
    <source>
        <dbReference type="EMBL" id="GEM53292.1"/>
    </source>
</evidence>
<name>A0A511NKF9_9FLAO</name>